<evidence type="ECO:0000313" key="2">
    <source>
        <dbReference type="Proteomes" id="UP001596392"/>
    </source>
</evidence>
<protein>
    <submittedName>
        <fullName evidence="1">Uncharacterized protein</fullName>
    </submittedName>
</protein>
<reference evidence="2" key="1">
    <citation type="journal article" date="2019" name="Int. J. Syst. Evol. Microbiol.">
        <title>The Global Catalogue of Microorganisms (GCM) 10K type strain sequencing project: providing services to taxonomists for standard genome sequencing and annotation.</title>
        <authorList>
            <consortium name="The Broad Institute Genomics Platform"/>
            <consortium name="The Broad Institute Genome Sequencing Center for Infectious Disease"/>
            <person name="Wu L."/>
            <person name="Ma J."/>
        </authorList>
    </citation>
    <scope>NUCLEOTIDE SEQUENCE [LARGE SCALE GENOMIC DNA]</scope>
    <source>
        <strain evidence="2">CGMCC 1.9106</strain>
    </source>
</reference>
<dbReference type="Proteomes" id="UP001596392">
    <property type="component" value="Unassembled WGS sequence"/>
</dbReference>
<organism evidence="1 2">
    <name type="scientific">Catellatospora aurea</name>
    <dbReference type="NCBI Taxonomy" id="1337874"/>
    <lineage>
        <taxon>Bacteria</taxon>
        <taxon>Bacillati</taxon>
        <taxon>Actinomycetota</taxon>
        <taxon>Actinomycetes</taxon>
        <taxon>Micromonosporales</taxon>
        <taxon>Micromonosporaceae</taxon>
        <taxon>Catellatospora</taxon>
    </lineage>
</organism>
<proteinExistence type="predicted"/>
<gene>
    <name evidence="1" type="ORF">ACFQO7_06340</name>
</gene>
<keyword evidence="2" id="KW-1185">Reference proteome</keyword>
<dbReference type="EMBL" id="JBHTAC010000004">
    <property type="protein sequence ID" value="MFC7242097.1"/>
    <property type="molecule type" value="Genomic_DNA"/>
</dbReference>
<evidence type="ECO:0000313" key="1">
    <source>
        <dbReference type="EMBL" id="MFC7242097.1"/>
    </source>
</evidence>
<sequence length="105" mass="11481">MKADPTRVPENVRHLIPLVERWSVPEDGERSDLMEAATDAQLRELTDAVTESIDELDDWLCGDEAASPDPSDEYIAFSCLSMAACLADVRLRKRRGSVPPGPVGG</sequence>
<comment type="caution">
    <text evidence="1">The sequence shown here is derived from an EMBL/GenBank/DDBJ whole genome shotgun (WGS) entry which is preliminary data.</text>
</comment>
<accession>A0ABW2GQA8</accession>
<dbReference type="RefSeq" id="WP_376805525.1">
    <property type="nucleotide sequence ID" value="NZ_JBHTAC010000004.1"/>
</dbReference>
<name>A0ABW2GQA8_9ACTN</name>